<dbReference type="Pfam" id="PF12833">
    <property type="entry name" value="HTH_18"/>
    <property type="match status" value="1"/>
</dbReference>
<protein>
    <recommendedName>
        <fullName evidence="2">histidine kinase</fullName>
        <ecNumber evidence="2">2.7.13.3</ecNumber>
    </recommendedName>
</protein>
<dbReference type="EMBL" id="HF548292">
    <property type="protein sequence ID" value="CCO21334.1"/>
    <property type="molecule type" value="Genomic_DNA"/>
</dbReference>
<keyword evidence="7" id="KW-0804">Transcription</keyword>
<sequence>MDNGLPHNSIDDIFKDSRGFLWISTAGGGLCRYDGYEFIDFNPETPHCKLKSNFIRNVCEDGFERLWVVSEGGTDIIDLGTLQSGTHGDPKGLLTEVLRQPAQVVMLDSQGSVWLQSGGALHRITFDAKGDAETVLSLDLPELNEPDLVLKDIDADGKIWTGIAGTVFKIGPATQGELEQHPVSDVLAFRQDIYFRDMLAKENEVWIATDLGLFRYNKNSNAVKQYENIEGDPRSISQNFVTSLAVTDDKQLIAGTLRGANIYNPITDDFERLVQSSGAGSLLNSNFINCIKVEGGHIWLGTESGGINKLAPKRLAIHNYRHDKEDPSSLSDNPVNAIFEDTDGVLWVGTVEGGLNRKAKGEERFTHYTYERGDISHNSVSSITADGQGRLWVGTWGGGINILDAKAPRHSGQVIGSVPDTGFPLSFVSVLIYDPVNNGMWVGANRGLFFYDLATREFVSPFAGHAAENIRGCLGATIDRENNLWIGATEGVYIIDLDSRSQQPDGGEFRYRHLRHKLDDPRSGLIEKISCFCESKDGTLWLGSNGYGIYKRVIDLQGTESFISYSTAHGLSNNNVRSMQEDPHGNIWIGTNNGLSCYRPAENRFTNYTQQDGLPDEQFYWNASLSRSDGTLWFGTVVGLTLIENRLPDLPLQPAGLRFTRLRIGNEDILPGSKWLSRDIAVTEEIKLHEKEKSFSLEFSALDFEPSNTTTYAYRLLGFENEWIQVPGDRRFAGYTNLRPGTYTLQVKYTPDGDSGTESRTELKITVIPHFYKTVWFTLIVIALVSLMIGLLFRWRIQNLKRQRELLHRRVEERTRQLERQKEQLSRMARKVQGLTEDKIAFFTNITHEFRTPITLIIGPIERALRLSYNPQVIEQLNFVERNSKYLLSLVNQLMDFRKVESGRLEIVKARGNFVEFIRSLLTPFEVFAGERDIVIKHHVRMKSPEIVYDEEAMHKVITNLLSNAIKYTPNGGTISLYIATLPTGKFYICVGDTGTGIPRHDLEQIFDRFYQSKKQARYPAYGQTGTGIGLYLCKRIVEMHDGEITVRNNPAAGCSFRILLPLTQEESPRPIAGNDALPAAPAPEAPDYELPKENAALTILVVEDNADMRGYIRSILRDSYNVLEATNGAEALEILNNRPVDFIISDLMMPVMDGIELSRRVKETFAISHIPFLMLTAKTSQEARLESYRTGVDEYLLKPFDETLLLTRIENILENRNRYKRKFKTSMDVEVLNIAEESGDKKFIDQVMEVVKEHYKNPYFEVGDFCEAVGVSKSLLNKKLQSLIGQSAGQIIRNYRLNTARELILRNRETRQMNIAEIAYETGFNDPKYFARCFHKRFDMKPSDLMNSDGEEQ</sequence>
<evidence type="ECO:0000256" key="7">
    <source>
        <dbReference type="ARBA" id="ARBA00023163"/>
    </source>
</evidence>
<dbReference type="SMART" id="SM00387">
    <property type="entry name" value="HATPase_c"/>
    <property type="match status" value="1"/>
</dbReference>
<dbReference type="InterPro" id="IPR011110">
    <property type="entry name" value="Reg_prop"/>
</dbReference>
<dbReference type="GO" id="GO:0000155">
    <property type="term" value="F:phosphorelay sensor kinase activity"/>
    <property type="evidence" value="ECO:0007669"/>
    <property type="project" value="InterPro"/>
</dbReference>
<dbReference type="Gene3D" id="3.40.50.2300">
    <property type="match status" value="1"/>
</dbReference>
<dbReference type="EC" id="2.7.13.3" evidence="2"/>
<dbReference type="SUPFAM" id="SSF47384">
    <property type="entry name" value="Homodimeric domain of signal transducing histidine kinase"/>
    <property type="match status" value="1"/>
</dbReference>
<dbReference type="FunFam" id="1.10.287.130:FF:000034">
    <property type="entry name" value="Two-component system sensor histidine kinase/response regulator"/>
    <property type="match status" value="1"/>
</dbReference>
<accession>S0DEJ7</accession>
<dbReference type="Pfam" id="PF02518">
    <property type="entry name" value="HATPase_c"/>
    <property type="match status" value="1"/>
</dbReference>
<dbReference type="SMART" id="SM00342">
    <property type="entry name" value="HTH_ARAC"/>
    <property type="match status" value="1"/>
</dbReference>
<dbReference type="CDD" id="cd00082">
    <property type="entry name" value="HisKA"/>
    <property type="match status" value="1"/>
</dbReference>
<name>S0DEJ7_9ZZZZ</name>
<feature type="transmembrane region" description="Helical" evidence="9">
    <location>
        <begin position="775"/>
        <end position="795"/>
    </location>
</feature>
<dbReference type="Gene3D" id="3.30.565.10">
    <property type="entry name" value="Histidine kinase-like ATPase, C-terminal domain"/>
    <property type="match status" value="1"/>
</dbReference>
<dbReference type="SUPFAM" id="SSF50998">
    <property type="entry name" value="Quinoprotein alcohol dehydrogenase-like"/>
    <property type="match status" value="1"/>
</dbReference>
<dbReference type="InterPro" id="IPR003594">
    <property type="entry name" value="HATPase_dom"/>
</dbReference>
<dbReference type="InterPro" id="IPR011006">
    <property type="entry name" value="CheY-like_superfamily"/>
</dbReference>
<dbReference type="GO" id="GO:0003700">
    <property type="term" value="F:DNA-binding transcription factor activity"/>
    <property type="evidence" value="ECO:0007669"/>
    <property type="project" value="InterPro"/>
</dbReference>
<dbReference type="Gene3D" id="1.10.287.130">
    <property type="match status" value="1"/>
</dbReference>
<feature type="domain" description="HTH araC/xylS-type" evidence="10">
    <location>
        <begin position="1246"/>
        <end position="1349"/>
    </location>
</feature>
<dbReference type="Pfam" id="PF00072">
    <property type="entry name" value="Response_reg"/>
    <property type="match status" value="1"/>
</dbReference>
<organism evidence="14">
    <name type="scientific">termite gut metagenome</name>
    <dbReference type="NCBI Taxonomy" id="433724"/>
    <lineage>
        <taxon>unclassified sequences</taxon>
        <taxon>metagenomes</taxon>
        <taxon>organismal metagenomes</taxon>
    </lineage>
</organism>
<evidence type="ECO:0000256" key="5">
    <source>
        <dbReference type="ARBA" id="ARBA00022777"/>
    </source>
</evidence>
<evidence type="ECO:0000256" key="2">
    <source>
        <dbReference type="ARBA" id="ARBA00012438"/>
    </source>
</evidence>
<keyword evidence="9" id="KW-0812">Transmembrane</keyword>
<dbReference type="CDD" id="cd00075">
    <property type="entry name" value="HATPase"/>
    <property type="match status" value="1"/>
</dbReference>
<dbReference type="InterPro" id="IPR036890">
    <property type="entry name" value="HATPase_C_sf"/>
</dbReference>
<dbReference type="InterPro" id="IPR013783">
    <property type="entry name" value="Ig-like_fold"/>
</dbReference>
<comment type="catalytic activity">
    <reaction evidence="1">
        <text>ATP + protein L-histidine = ADP + protein N-phospho-L-histidine.</text>
        <dbReference type="EC" id="2.7.13.3"/>
    </reaction>
</comment>
<feature type="domain" description="Response regulatory" evidence="12">
    <location>
        <begin position="1099"/>
        <end position="1214"/>
    </location>
</feature>
<dbReference type="PANTHER" id="PTHR43547">
    <property type="entry name" value="TWO-COMPONENT HISTIDINE KINASE"/>
    <property type="match status" value="1"/>
</dbReference>
<dbReference type="PROSITE" id="PS50110">
    <property type="entry name" value="RESPONSE_REGULATORY"/>
    <property type="match status" value="1"/>
</dbReference>
<reference evidence="14" key="1">
    <citation type="submission" date="2012-10" db="EMBL/GenBank/DDBJ databases">
        <authorList>
            <person name="Sandrine L."/>
        </authorList>
    </citation>
    <scope>NUCLEOTIDE SEQUENCE</scope>
</reference>
<dbReference type="Gene3D" id="2.60.40.10">
    <property type="entry name" value="Immunoglobulins"/>
    <property type="match status" value="1"/>
</dbReference>
<evidence type="ECO:0000259" key="10">
    <source>
        <dbReference type="PROSITE" id="PS01124"/>
    </source>
</evidence>
<dbReference type="SMART" id="SM00388">
    <property type="entry name" value="HisKA"/>
    <property type="match status" value="1"/>
</dbReference>
<evidence type="ECO:0000256" key="1">
    <source>
        <dbReference type="ARBA" id="ARBA00000085"/>
    </source>
</evidence>
<dbReference type="Pfam" id="PF00512">
    <property type="entry name" value="HisKA"/>
    <property type="match status" value="1"/>
</dbReference>
<dbReference type="SUPFAM" id="SSF55874">
    <property type="entry name" value="ATPase domain of HSP90 chaperone/DNA topoisomerase II/histidine kinase"/>
    <property type="match status" value="1"/>
</dbReference>
<dbReference type="EMBL" id="HF548278">
    <property type="protein sequence ID" value="CCO20992.1"/>
    <property type="molecule type" value="Genomic_DNA"/>
</dbReference>
<proteinExistence type="predicted"/>
<reference evidence="14" key="2">
    <citation type="journal article" date="2013" name="Biotechnol. Biofuels">
        <title>Mining for hemicellulases in the fungus-growing termite Pseudacanthotermes militaris using functional metagenomics.</title>
        <authorList>
            <person name="Bastien G."/>
            <person name="Arnal G."/>
            <person name="Bozonnet S."/>
            <person name="Laguerre S."/>
            <person name="Ferreira F."/>
            <person name="Faure R."/>
            <person name="Henrissat B."/>
            <person name="Lefevre F."/>
            <person name="Robe P."/>
            <person name="Bouchez O."/>
            <person name="Noirot C."/>
            <person name="Dumon C."/>
            <person name="O'Donohue M."/>
        </authorList>
    </citation>
    <scope>NUCLEOTIDE SEQUENCE</scope>
</reference>
<dbReference type="PROSITE" id="PS01124">
    <property type="entry name" value="HTH_ARAC_FAMILY_2"/>
    <property type="match status" value="1"/>
</dbReference>
<dbReference type="InterPro" id="IPR018060">
    <property type="entry name" value="HTH_AraC"/>
</dbReference>
<keyword evidence="5 14" id="KW-0418">Kinase</keyword>
<dbReference type="InterPro" id="IPR036097">
    <property type="entry name" value="HisK_dim/P_sf"/>
</dbReference>
<evidence type="ECO:0000256" key="4">
    <source>
        <dbReference type="ARBA" id="ARBA00022679"/>
    </source>
</evidence>
<gene>
    <name evidence="13" type="ORF">BN138_180</name>
    <name evidence="14" type="ORF">BN138_522</name>
</gene>
<dbReference type="InterPro" id="IPR011123">
    <property type="entry name" value="Y_Y_Y"/>
</dbReference>
<evidence type="ECO:0000256" key="8">
    <source>
        <dbReference type="SAM" id="Coils"/>
    </source>
</evidence>
<dbReference type="InterPro" id="IPR011047">
    <property type="entry name" value="Quinoprotein_ADH-like_sf"/>
</dbReference>
<dbReference type="FunFam" id="3.30.565.10:FF:000006">
    <property type="entry name" value="Sensor histidine kinase WalK"/>
    <property type="match status" value="1"/>
</dbReference>
<dbReference type="InterPro" id="IPR003661">
    <property type="entry name" value="HisK_dim/P_dom"/>
</dbReference>
<dbReference type="InterPro" id="IPR005467">
    <property type="entry name" value="His_kinase_dom"/>
</dbReference>
<dbReference type="PRINTS" id="PR00344">
    <property type="entry name" value="BCTRLSENSOR"/>
</dbReference>
<dbReference type="CDD" id="cd17574">
    <property type="entry name" value="REC_OmpR"/>
    <property type="match status" value="1"/>
</dbReference>
<evidence type="ECO:0000259" key="11">
    <source>
        <dbReference type="PROSITE" id="PS50109"/>
    </source>
</evidence>
<dbReference type="PANTHER" id="PTHR43547:SF2">
    <property type="entry name" value="HYBRID SIGNAL TRANSDUCTION HISTIDINE KINASE C"/>
    <property type="match status" value="1"/>
</dbReference>
<dbReference type="SUPFAM" id="SSF46689">
    <property type="entry name" value="Homeodomain-like"/>
    <property type="match status" value="1"/>
</dbReference>
<evidence type="ECO:0000259" key="12">
    <source>
        <dbReference type="PROSITE" id="PS50110"/>
    </source>
</evidence>
<dbReference type="InterPro" id="IPR009057">
    <property type="entry name" value="Homeodomain-like_sf"/>
</dbReference>
<keyword evidence="9" id="KW-0472">Membrane</keyword>
<dbReference type="SMART" id="SM00448">
    <property type="entry name" value="REC"/>
    <property type="match status" value="1"/>
</dbReference>
<dbReference type="GO" id="GO:0043565">
    <property type="term" value="F:sequence-specific DNA binding"/>
    <property type="evidence" value="ECO:0007669"/>
    <property type="project" value="InterPro"/>
</dbReference>
<keyword evidence="3" id="KW-0597">Phosphoprotein</keyword>
<dbReference type="InterPro" id="IPR001789">
    <property type="entry name" value="Sig_transdc_resp-reg_receiver"/>
</dbReference>
<evidence type="ECO:0000256" key="6">
    <source>
        <dbReference type="ARBA" id="ARBA00023015"/>
    </source>
</evidence>
<keyword evidence="4" id="KW-0808">Transferase</keyword>
<dbReference type="Gene3D" id="1.10.10.60">
    <property type="entry name" value="Homeodomain-like"/>
    <property type="match status" value="1"/>
</dbReference>
<keyword evidence="6" id="KW-0805">Transcription regulation</keyword>
<evidence type="ECO:0000256" key="9">
    <source>
        <dbReference type="SAM" id="Phobius"/>
    </source>
</evidence>
<dbReference type="SUPFAM" id="SSF52172">
    <property type="entry name" value="CheY-like"/>
    <property type="match status" value="1"/>
</dbReference>
<keyword evidence="9" id="KW-1133">Transmembrane helix</keyword>
<dbReference type="PROSITE" id="PS50109">
    <property type="entry name" value="HIS_KIN"/>
    <property type="match status" value="1"/>
</dbReference>
<dbReference type="Pfam" id="PF07494">
    <property type="entry name" value="Reg_prop"/>
    <property type="match status" value="5"/>
</dbReference>
<evidence type="ECO:0000313" key="14">
    <source>
        <dbReference type="EMBL" id="CCO21334.1"/>
    </source>
</evidence>
<dbReference type="InterPro" id="IPR015943">
    <property type="entry name" value="WD40/YVTN_repeat-like_dom_sf"/>
</dbReference>
<evidence type="ECO:0000313" key="13">
    <source>
        <dbReference type="EMBL" id="CCO20992.1"/>
    </source>
</evidence>
<dbReference type="Pfam" id="PF07495">
    <property type="entry name" value="Y_Y_Y"/>
    <property type="match status" value="1"/>
</dbReference>
<feature type="domain" description="Histidine kinase" evidence="11">
    <location>
        <begin position="845"/>
        <end position="1065"/>
    </location>
</feature>
<dbReference type="InterPro" id="IPR004358">
    <property type="entry name" value="Sig_transdc_His_kin-like_C"/>
</dbReference>
<dbReference type="Gene3D" id="2.130.10.10">
    <property type="entry name" value="YVTN repeat-like/Quinoprotein amine dehydrogenase"/>
    <property type="match status" value="2"/>
</dbReference>
<keyword evidence="8" id="KW-0175">Coiled coil</keyword>
<feature type="coiled-coil region" evidence="8">
    <location>
        <begin position="797"/>
        <end position="838"/>
    </location>
</feature>
<evidence type="ECO:0000256" key="3">
    <source>
        <dbReference type="ARBA" id="ARBA00022553"/>
    </source>
</evidence>
<dbReference type="SUPFAM" id="SSF63829">
    <property type="entry name" value="Calcium-dependent phosphotriesterase"/>
    <property type="match status" value="1"/>
</dbReference>